<feature type="compositionally biased region" description="Polar residues" evidence="2">
    <location>
        <begin position="499"/>
        <end position="511"/>
    </location>
</feature>
<dbReference type="SUPFAM" id="SSF48452">
    <property type="entry name" value="TPR-like"/>
    <property type="match status" value="1"/>
</dbReference>
<comment type="caution">
    <text evidence="3">The sequence shown here is derived from an EMBL/GenBank/DDBJ whole genome shotgun (WGS) entry which is preliminary data.</text>
</comment>
<evidence type="ECO:0000256" key="1">
    <source>
        <dbReference type="SAM" id="Coils"/>
    </source>
</evidence>
<dbReference type="EMBL" id="LSRQ01001823">
    <property type="protein sequence ID" value="OAY76366.1"/>
    <property type="molecule type" value="Genomic_DNA"/>
</dbReference>
<organism evidence="3 4">
    <name type="scientific">Ananas comosus</name>
    <name type="common">Pineapple</name>
    <name type="synonym">Ananas ananas</name>
    <dbReference type="NCBI Taxonomy" id="4615"/>
    <lineage>
        <taxon>Eukaryota</taxon>
        <taxon>Viridiplantae</taxon>
        <taxon>Streptophyta</taxon>
        <taxon>Embryophyta</taxon>
        <taxon>Tracheophyta</taxon>
        <taxon>Spermatophyta</taxon>
        <taxon>Magnoliopsida</taxon>
        <taxon>Liliopsida</taxon>
        <taxon>Poales</taxon>
        <taxon>Bromeliaceae</taxon>
        <taxon>Bromelioideae</taxon>
        <taxon>Ananas</taxon>
    </lineage>
</organism>
<keyword evidence="1" id="KW-0175">Coiled coil</keyword>
<feature type="region of interest" description="Disordered" evidence="2">
    <location>
        <begin position="487"/>
        <end position="511"/>
    </location>
</feature>
<sequence>MAIPIADKTLTLPTSLISPQLPPLCLNPMFLRNLTFSSASSSWNRKPMAIAVSSTISASSDANPYNYGGWDDVELVDGSDRSGKVDSIRSFLVFLGVHEGKHGFLFVLGFISAFAVSRVRVSPVVVVPISVLVFVAGFAAGSTQKSIVSRNDSEIRAYDEKHRNLRAILNEVEVKISDLRNGLENIRNSGQLDLSKIKNLVEVVEHIGVKVGYGRKFVEFSNPGDVLDDNMDIESERWKKSNQKTGQKKTKFEAIAVDLVQYLGGLIKENINEFKPSKSKDGGNKQELSDQPSLIREKNINSADAMKGNAIANDNSSNPSLVETVKNKLEQDEVFSGKTERKALDKLNSGEELPFDTTQDVINEMKNSESRGKRYSSDMLSYDEEGNDLNMSLHFMSKQASFERMVVKHRYGQMIKSDIHDPSDYGTNPRARETTRNMDFFKESEELSQVEQTLEIRNSNKLKAEQIGGTTFRKAKPKANSEYRLEQAPNADVTEKEVVSSSPTVSSDEEFNQNVKKATELLKRARGCMASKADEETADALLYKTARLLSTAVALKPTSLLAVGQLGNTFLLHGELKLKVSRELRTLLSRSDVYLRRERPSILLKKLDRNILSRENVASVLVDVCEECEGLLVEAGRKYRIALSIDGSDVKALYNWGLALSFRAQLIADIGPEAALDADKVYLAAIDKFDAMLSRENAYAPAALYRWGIALQQRSHLRHRSNREKAKLLQQAKSLFEDVLCVEADNRLVREALSSCISELNYNGQWP</sequence>
<protein>
    <submittedName>
        <fullName evidence="3">Uncharacterized protein</fullName>
    </submittedName>
</protein>
<accession>A0A199VHL3</accession>
<dbReference type="AlphaFoldDB" id="A0A199VHL3"/>
<reference evidence="3 4" key="1">
    <citation type="journal article" date="2016" name="DNA Res.">
        <title>The draft genome of MD-2 pineapple using hybrid error correction of long reads.</title>
        <authorList>
            <person name="Redwan R.M."/>
            <person name="Saidin A."/>
            <person name="Kumar S.V."/>
        </authorList>
    </citation>
    <scope>NUCLEOTIDE SEQUENCE [LARGE SCALE GENOMIC DNA]</scope>
    <source>
        <strain evidence="4">cv. MD2</strain>
        <tissue evidence="3">Leaf</tissue>
    </source>
</reference>
<evidence type="ECO:0000313" key="4">
    <source>
        <dbReference type="Proteomes" id="UP000092600"/>
    </source>
</evidence>
<proteinExistence type="predicted"/>
<feature type="compositionally biased region" description="Basic and acidic residues" evidence="2">
    <location>
        <begin position="273"/>
        <end position="288"/>
    </location>
</feature>
<dbReference type="PANTHER" id="PTHR36888">
    <property type="entry name" value="TETRATRICOPEPTIDE-LIKE HELICAL DOMAIN-CONTAINING PROTEIN-RELATED"/>
    <property type="match status" value="1"/>
</dbReference>
<dbReference type="InterPro" id="IPR011990">
    <property type="entry name" value="TPR-like_helical_dom_sf"/>
</dbReference>
<dbReference type="PANTHER" id="PTHR36888:SF2">
    <property type="entry name" value="TETRATRICOPEPTIDE REPEAT (TPR)-LIKE SUPERFAMILY PROTEIN"/>
    <property type="match status" value="1"/>
</dbReference>
<dbReference type="STRING" id="4615.A0A199VHL3"/>
<feature type="coiled-coil region" evidence="1">
    <location>
        <begin position="155"/>
        <end position="189"/>
    </location>
</feature>
<name>A0A199VHL3_ANACO</name>
<evidence type="ECO:0000256" key="2">
    <source>
        <dbReference type="SAM" id="MobiDB-lite"/>
    </source>
</evidence>
<gene>
    <name evidence="3" type="ORF">ACMD2_19789</name>
</gene>
<dbReference type="Proteomes" id="UP000092600">
    <property type="component" value="Unassembled WGS sequence"/>
</dbReference>
<feature type="region of interest" description="Disordered" evidence="2">
    <location>
        <begin position="273"/>
        <end position="295"/>
    </location>
</feature>
<evidence type="ECO:0000313" key="3">
    <source>
        <dbReference type="EMBL" id="OAY76366.1"/>
    </source>
</evidence>